<evidence type="ECO:0000313" key="3">
    <source>
        <dbReference type="Proteomes" id="UP001139333"/>
    </source>
</evidence>
<dbReference type="AlphaFoldDB" id="A0A9X2CKX4"/>
<protein>
    <submittedName>
        <fullName evidence="2">Uncharacterized protein</fullName>
    </submittedName>
</protein>
<sequence>MKAVQICVALAGLVVGIVSQQAVANVSHIGIEAMGFEAGELPKLNVNVVSDHNDLSLLTFYIRQKYKNTIVLEKLIVENHKQNTFILRGEERIMDPNSALIVSEYRDGKWQQYSPVRLFNRSAQFKSETADNYYTDGSQPVAIKTLKSSDEYKQRYQATATINHTHCRINKTTQDTLWKVAADNATQWGTNVFGAMIAIYETNPQAFMGNNIQKLRADSPLDCPSGETLAQYQNLNEDKQTFDRLVAGKVQNVSTDETSQSSEFGSGISSDISTEISSKAELPLTGDAIDEPILIEDMTKEQQADALPPSISPTSTVNETESIAEAGYAELTQPVEEQQAEATVEESVLLANNDCTIDKQSDDSLWRVAMGKYKQWQVNVFGAMLAIYEANPKAFAERKIHQLKADAKLECPSAELLSQYSDLQTDKQKFDALVAEHQAN</sequence>
<keyword evidence="1" id="KW-0732">Signal</keyword>
<name>A0A9X2CKX4_9GAMM</name>
<accession>A0A9X2CKX4</accession>
<dbReference type="RefSeq" id="WP_248994771.1">
    <property type="nucleotide sequence ID" value="NZ_JAKIKP010000003.1"/>
</dbReference>
<dbReference type="InterPro" id="IPR020012">
    <property type="entry name" value="LysM_FimV"/>
</dbReference>
<dbReference type="EMBL" id="JAKIKP010000003">
    <property type="protein sequence ID" value="MCL1142084.1"/>
    <property type="molecule type" value="Genomic_DNA"/>
</dbReference>
<gene>
    <name evidence="2" type="ORF">L2672_05185</name>
</gene>
<keyword evidence="3" id="KW-1185">Reference proteome</keyword>
<reference evidence="2" key="1">
    <citation type="submission" date="2022-01" db="EMBL/GenBank/DDBJ databases">
        <title>Whole genome-based taxonomy of the Shewanellaceae.</title>
        <authorList>
            <person name="Martin-Rodriguez A.J."/>
        </authorList>
    </citation>
    <scope>NUCLEOTIDE SEQUENCE</scope>
    <source>
        <strain evidence="2">DSM 16422</strain>
    </source>
</reference>
<comment type="caution">
    <text evidence="2">The sequence shown here is derived from an EMBL/GenBank/DDBJ whole genome shotgun (WGS) entry which is preliminary data.</text>
</comment>
<feature type="signal peptide" evidence="1">
    <location>
        <begin position="1"/>
        <end position="24"/>
    </location>
</feature>
<dbReference type="NCBIfam" id="TIGR03505">
    <property type="entry name" value="FimV_core"/>
    <property type="match status" value="1"/>
</dbReference>
<organism evidence="2 3">
    <name type="scientific">Shewanella gaetbuli</name>
    <dbReference type="NCBI Taxonomy" id="220752"/>
    <lineage>
        <taxon>Bacteria</taxon>
        <taxon>Pseudomonadati</taxon>
        <taxon>Pseudomonadota</taxon>
        <taxon>Gammaproteobacteria</taxon>
        <taxon>Alteromonadales</taxon>
        <taxon>Shewanellaceae</taxon>
        <taxon>Shewanella</taxon>
    </lineage>
</organism>
<proteinExistence type="predicted"/>
<feature type="chain" id="PRO_5040881394" evidence="1">
    <location>
        <begin position="25"/>
        <end position="440"/>
    </location>
</feature>
<evidence type="ECO:0000313" key="2">
    <source>
        <dbReference type="EMBL" id="MCL1142084.1"/>
    </source>
</evidence>
<evidence type="ECO:0000256" key="1">
    <source>
        <dbReference type="SAM" id="SignalP"/>
    </source>
</evidence>
<dbReference type="Proteomes" id="UP001139333">
    <property type="component" value="Unassembled WGS sequence"/>
</dbReference>